<dbReference type="GO" id="GO:0005737">
    <property type="term" value="C:cytoplasm"/>
    <property type="evidence" value="ECO:0007669"/>
    <property type="project" value="TreeGrafter"/>
</dbReference>
<reference evidence="8 9" key="1">
    <citation type="submission" date="2020-08" db="EMBL/GenBank/DDBJ databases">
        <authorList>
            <person name="Hejnol A."/>
        </authorList>
    </citation>
    <scope>NUCLEOTIDE SEQUENCE [LARGE SCALE GENOMIC DNA]</scope>
</reference>
<evidence type="ECO:0000256" key="3">
    <source>
        <dbReference type="ARBA" id="ARBA00022553"/>
    </source>
</evidence>
<name>A0A7I8VVM8_9ANNE</name>
<dbReference type="Proteomes" id="UP000549394">
    <property type="component" value="Unassembled WGS sequence"/>
</dbReference>
<proteinExistence type="predicted"/>
<evidence type="ECO:0000256" key="6">
    <source>
        <dbReference type="SAM" id="MobiDB-lite"/>
    </source>
</evidence>
<dbReference type="GO" id="GO:0032153">
    <property type="term" value="C:cell division site"/>
    <property type="evidence" value="ECO:0007669"/>
    <property type="project" value="TreeGrafter"/>
</dbReference>
<protein>
    <submittedName>
        <fullName evidence="8">DgyrCDS8962</fullName>
    </submittedName>
</protein>
<feature type="domain" description="F-BAR" evidence="7">
    <location>
        <begin position="1"/>
        <end position="237"/>
    </location>
</feature>
<evidence type="ECO:0000313" key="9">
    <source>
        <dbReference type="Proteomes" id="UP000549394"/>
    </source>
</evidence>
<sequence>MTTNLSFEHCFWDEKINETNGFSILNNKMKESEGMCKSYSEFLEHRLLKDSFAVLKSETEKICQHHADYSESLRESSRRMKEFYGDYRRKRKLEKDKVQEYHAKAVTEYDRAIKTKDDYHTKKIISDSPENNSSCDNLNPEKQGKIHEKRDKLKREADAAESKYRTCLVDLDKALTKWGKVYHEMCSKAERLEKSRIIYIRNEIWAYANFESLRNVEIDKSCEEVRKSLEKCDEEEDIRKFIKENTTGITTQPKAPPFESSPSERSASNPIDNYEPEGHLPNYQQSQEEKMREQYLERQNKEFSWTAKED</sequence>
<dbReference type="PANTHER" id="PTHR23065:SF7">
    <property type="entry name" value="NOSTRIN, ISOFORM H"/>
    <property type="match status" value="1"/>
</dbReference>
<feature type="compositionally biased region" description="Polar residues" evidence="6">
    <location>
        <begin position="244"/>
        <end position="253"/>
    </location>
</feature>
<evidence type="ECO:0000313" key="8">
    <source>
        <dbReference type="EMBL" id="CAD5120391.1"/>
    </source>
</evidence>
<evidence type="ECO:0000256" key="2">
    <source>
        <dbReference type="ARBA" id="ARBA00022490"/>
    </source>
</evidence>
<dbReference type="PANTHER" id="PTHR23065">
    <property type="entry name" value="PROLINE-SERINE-THREONINE PHOSPHATASE INTERACTING PROTEIN 1"/>
    <property type="match status" value="1"/>
</dbReference>
<comment type="subcellular location">
    <subcellularLocation>
        <location evidence="1">Cytoplasm</location>
        <location evidence="1">Cytoskeleton</location>
    </subcellularLocation>
</comment>
<dbReference type="GO" id="GO:0005886">
    <property type="term" value="C:plasma membrane"/>
    <property type="evidence" value="ECO:0007669"/>
    <property type="project" value="TreeGrafter"/>
</dbReference>
<organism evidence="8 9">
    <name type="scientific">Dimorphilus gyrociliatus</name>
    <dbReference type="NCBI Taxonomy" id="2664684"/>
    <lineage>
        <taxon>Eukaryota</taxon>
        <taxon>Metazoa</taxon>
        <taxon>Spiralia</taxon>
        <taxon>Lophotrochozoa</taxon>
        <taxon>Annelida</taxon>
        <taxon>Polychaeta</taxon>
        <taxon>Polychaeta incertae sedis</taxon>
        <taxon>Dinophilidae</taxon>
        <taxon>Dimorphilus</taxon>
    </lineage>
</organism>
<keyword evidence="3" id="KW-0597">Phosphoprotein</keyword>
<evidence type="ECO:0000256" key="1">
    <source>
        <dbReference type="ARBA" id="ARBA00004245"/>
    </source>
</evidence>
<keyword evidence="5" id="KW-0175">Coiled coil</keyword>
<dbReference type="EMBL" id="CAJFCJ010000012">
    <property type="protein sequence ID" value="CAD5120391.1"/>
    <property type="molecule type" value="Genomic_DNA"/>
</dbReference>
<feature type="region of interest" description="Disordered" evidence="6">
    <location>
        <begin position="124"/>
        <end position="155"/>
    </location>
</feature>
<dbReference type="InterPro" id="IPR031160">
    <property type="entry name" value="F_BAR_dom"/>
</dbReference>
<dbReference type="OrthoDB" id="10255964at2759"/>
<feature type="region of interest" description="Disordered" evidence="6">
    <location>
        <begin position="243"/>
        <end position="310"/>
    </location>
</feature>
<dbReference type="AlphaFoldDB" id="A0A7I8VVM8"/>
<feature type="compositionally biased region" description="Polar residues" evidence="6">
    <location>
        <begin position="260"/>
        <end position="271"/>
    </location>
</feature>
<dbReference type="GO" id="GO:0043226">
    <property type="term" value="C:organelle"/>
    <property type="evidence" value="ECO:0007669"/>
    <property type="project" value="UniProtKB-ARBA"/>
</dbReference>
<feature type="compositionally biased region" description="Polar residues" evidence="6">
    <location>
        <begin position="128"/>
        <end position="137"/>
    </location>
</feature>
<keyword evidence="4" id="KW-0206">Cytoskeleton</keyword>
<accession>A0A7I8VVM8</accession>
<evidence type="ECO:0000256" key="5">
    <source>
        <dbReference type="PROSITE-ProRule" id="PRU01077"/>
    </source>
</evidence>
<keyword evidence="9" id="KW-1185">Reference proteome</keyword>
<gene>
    <name evidence="8" type="ORF">DGYR_LOCUS8498</name>
</gene>
<comment type="caution">
    <text evidence="8">The sequence shown here is derived from an EMBL/GenBank/DDBJ whole genome shotgun (WGS) entry which is preliminary data.</text>
</comment>
<feature type="compositionally biased region" description="Basic and acidic residues" evidence="6">
    <location>
        <begin position="287"/>
        <end position="310"/>
    </location>
</feature>
<dbReference type="InterPro" id="IPR027267">
    <property type="entry name" value="AH/BAR_dom_sf"/>
</dbReference>
<evidence type="ECO:0000256" key="4">
    <source>
        <dbReference type="ARBA" id="ARBA00023212"/>
    </source>
</evidence>
<dbReference type="SUPFAM" id="SSF103657">
    <property type="entry name" value="BAR/IMD domain-like"/>
    <property type="match status" value="1"/>
</dbReference>
<dbReference type="PROSITE" id="PS51741">
    <property type="entry name" value="F_BAR"/>
    <property type="match status" value="1"/>
</dbReference>
<keyword evidence="2" id="KW-0963">Cytoplasm</keyword>
<feature type="compositionally biased region" description="Basic and acidic residues" evidence="6">
    <location>
        <begin position="142"/>
        <end position="155"/>
    </location>
</feature>
<dbReference type="Gene3D" id="1.20.1270.60">
    <property type="entry name" value="Arfaptin homology (AH) domain/BAR domain"/>
    <property type="match status" value="1"/>
</dbReference>
<evidence type="ECO:0000259" key="7">
    <source>
        <dbReference type="PROSITE" id="PS51741"/>
    </source>
</evidence>
<dbReference type="GO" id="GO:0007010">
    <property type="term" value="P:cytoskeleton organization"/>
    <property type="evidence" value="ECO:0007669"/>
    <property type="project" value="TreeGrafter"/>
</dbReference>